<dbReference type="PROSITE" id="PS50089">
    <property type="entry name" value="ZF_RING_2"/>
    <property type="match status" value="1"/>
</dbReference>
<keyword evidence="2 4" id="KW-0863">Zinc-finger</keyword>
<dbReference type="SUPFAM" id="SSF57850">
    <property type="entry name" value="RING/U-box"/>
    <property type="match status" value="1"/>
</dbReference>
<feature type="domain" description="RING-type" evidence="6">
    <location>
        <begin position="214"/>
        <end position="256"/>
    </location>
</feature>
<evidence type="ECO:0000256" key="1">
    <source>
        <dbReference type="ARBA" id="ARBA00022723"/>
    </source>
</evidence>
<dbReference type="InterPro" id="IPR001841">
    <property type="entry name" value="Znf_RING"/>
</dbReference>
<dbReference type="GO" id="GO:0008270">
    <property type="term" value="F:zinc ion binding"/>
    <property type="evidence" value="ECO:0007669"/>
    <property type="project" value="UniProtKB-KW"/>
</dbReference>
<protein>
    <submittedName>
        <fullName evidence="7">RING finger protein</fullName>
    </submittedName>
</protein>
<dbReference type="InterPro" id="IPR013083">
    <property type="entry name" value="Znf_RING/FYVE/PHD"/>
</dbReference>
<gene>
    <name evidence="7" type="primary">Rnf148</name>
    <name evidence="7" type="ORF">NGRA_1287</name>
</gene>
<dbReference type="CDD" id="cd16454">
    <property type="entry name" value="RING-H2_PA-TM-RING"/>
    <property type="match status" value="1"/>
</dbReference>
<dbReference type="AlphaFoldDB" id="A0A9P6GZB4"/>
<dbReference type="OrthoDB" id="2194900at2759"/>
<evidence type="ECO:0000256" key="3">
    <source>
        <dbReference type="ARBA" id="ARBA00022833"/>
    </source>
</evidence>
<dbReference type="GO" id="GO:0005634">
    <property type="term" value="C:nucleus"/>
    <property type="evidence" value="ECO:0007669"/>
    <property type="project" value="TreeGrafter"/>
</dbReference>
<organism evidence="7 8">
    <name type="scientific">Nosema granulosis</name>
    <dbReference type="NCBI Taxonomy" id="83296"/>
    <lineage>
        <taxon>Eukaryota</taxon>
        <taxon>Fungi</taxon>
        <taxon>Fungi incertae sedis</taxon>
        <taxon>Microsporidia</taxon>
        <taxon>Nosematidae</taxon>
        <taxon>Nosema</taxon>
    </lineage>
</organism>
<keyword evidence="1" id="KW-0479">Metal-binding</keyword>
<dbReference type="PANTHER" id="PTHR45931:SF3">
    <property type="entry name" value="RING ZINC FINGER-CONTAINING PROTEIN"/>
    <property type="match status" value="1"/>
</dbReference>
<proteinExistence type="predicted"/>
<evidence type="ECO:0000313" key="7">
    <source>
        <dbReference type="EMBL" id="KAF9763418.1"/>
    </source>
</evidence>
<dbReference type="PANTHER" id="PTHR45931">
    <property type="entry name" value="SI:CH211-59O9.10"/>
    <property type="match status" value="1"/>
</dbReference>
<evidence type="ECO:0000259" key="6">
    <source>
        <dbReference type="PROSITE" id="PS50089"/>
    </source>
</evidence>
<keyword evidence="3" id="KW-0862">Zinc</keyword>
<dbReference type="GO" id="GO:0061630">
    <property type="term" value="F:ubiquitin protein ligase activity"/>
    <property type="evidence" value="ECO:0007669"/>
    <property type="project" value="TreeGrafter"/>
</dbReference>
<dbReference type="Gene3D" id="3.30.40.10">
    <property type="entry name" value="Zinc/RING finger domain, C3HC4 (zinc finger)"/>
    <property type="match status" value="1"/>
</dbReference>
<keyword evidence="5" id="KW-0812">Transmembrane</keyword>
<dbReference type="SMART" id="SM00184">
    <property type="entry name" value="RING"/>
    <property type="match status" value="1"/>
</dbReference>
<evidence type="ECO:0000256" key="4">
    <source>
        <dbReference type="PROSITE-ProRule" id="PRU00175"/>
    </source>
</evidence>
<comment type="caution">
    <text evidence="7">The sequence shown here is derived from an EMBL/GenBank/DDBJ whole genome shotgun (WGS) entry which is preliminary data.</text>
</comment>
<dbReference type="InterPro" id="IPR051834">
    <property type="entry name" value="RING_finger_E3_ligase"/>
</dbReference>
<sequence>MLYLKWYLSLNGVLYFNTDINSLSSEGILTVFNGWEYPRKIKQITYYFLKDNKICSVEQGEDTLDPNEKLALIDPSIKKKHFLECIAQNHTIFFLSTFESPKEIVLKEHIEKLSTAFKFYNMVLLDEAKSSDILKYFMENKEIKIKYRLKFYTPLVHKSYILSCLLTISLCVLSIFYLVCGIYSSKNPIVTEFELNRFQVIKYKEMTKNSVESCLICFDSYNNEDEIRILLCKHYFHKDCVDKWLCEQSSRCPYCRCTNKYYDEIV</sequence>
<dbReference type="EMBL" id="SBJO01000076">
    <property type="protein sequence ID" value="KAF9763418.1"/>
    <property type="molecule type" value="Genomic_DNA"/>
</dbReference>
<accession>A0A9P6GZB4</accession>
<keyword evidence="5" id="KW-0472">Membrane</keyword>
<name>A0A9P6GZB4_9MICR</name>
<dbReference type="GO" id="GO:0006511">
    <property type="term" value="P:ubiquitin-dependent protein catabolic process"/>
    <property type="evidence" value="ECO:0007669"/>
    <property type="project" value="TreeGrafter"/>
</dbReference>
<evidence type="ECO:0000313" key="8">
    <source>
        <dbReference type="Proteomes" id="UP000740883"/>
    </source>
</evidence>
<evidence type="ECO:0000256" key="2">
    <source>
        <dbReference type="ARBA" id="ARBA00022771"/>
    </source>
</evidence>
<feature type="transmembrane region" description="Helical" evidence="5">
    <location>
        <begin position="160"/>
        <end position="179"/>
    </location>
</feature>
<dbReference type="Pfam" id="PF13639">
    <property type="entry name" value="zf-RING_2"/>
    <property type="match status" value="1"/>
</dbReference>
<keyword evidence="5" id="KW-1133">Transmembrane helix</keyword>
<dbReference type="Proteomes" id="UP000740883">
    <property type="component" value="Unassembled WGS sequence"/>
</dbReference>
<evidence type="ECO:0000256" key="5">
    <source>
        <dbReference type="SAM" id="Phobius"/>
    </source>
</evidence>
<reference evidence="7 8" key="1">
    <citation type="journal article" date="2020" name="Genome Biol. Evol.">
        <title>Comparative genomics of strictly vertically transmitted, feminizing microsporidia endosymbionts of amphipod crustaceans.</title>
        <authorList>
            <person name="Cormier A."/>
            <person name="Chebbi M.A."/>
            <person name="Giraud I."/>
            <person name="Wattier R."/>
            <person name="Teixeira M."/>
            <person name="Gilbert C."/>
            <person name="Rigaud T."/>
            <person name="Cordaux R."/>
        </authorList>
    </citation>
    <scope>NUCLEOTIDE SEQUENCE [LARGE SCALE GENOMIC DNA]</scope>
    <source>
        <strain evidence="7 8">Ou3-Ou53</strain>
    </source>
</reference>
<keyword evidence="8" id="KW-1185">Reference proteome</keyword>